<dbReference type="Proteomes" id="UP000299102">
    <property type="component" value="Unassembled WGS sequence"/>
</dbReference>
<evidence type="ECO:0000313" key="2">
    <source>
        <dbReference type="EMBL" id="GBP61057.1"/>
    </source>
</evidence>
<name>A0A4C1XFM8_EUMVA</name>
<keyword evidence="3" id="KW-1185">Reference proteome</keyword>
<comment type="caution">
    <text evidence="2">The sequence shown here is derived from an EMBL/GenBank/DDBJ whole genome shotgun (WGS) entry which is preliminary data.</text>
</comment>
<feature type="region of interest" description="Disordered" evidence="1">
    <location>
        <begin position="1"/>
        <end position="20"/>
    </location>
</feature>
<gene>
    <name evidence="2" type="ORF">EVAR_51190_1</name>
</gene>
<sequence length="117" mass="12925">MNSRLRSPRAAGETERGQPGFSQLRIVTNCRENFNLSRIQPRPPAGKGGRRYSLDAELAANGASDVHGQKTVTPISLRDGGRIKGFRIDTYVGTRHPVSRHYEDISMLVYLSDLASV</sequence>
<accession>A0A4C1XFM8</accession>
<evidence type="ECO:0000313" key="3">
    <source>
        <dbReference type="Proteomes" id="UP000299102"/>
    </source>
</evidence>
<evidence type="ECO:0000256" key="1">
    <source>
        <dbReference type="SAM" id="MobiDB-lite"/>
    </source>
</evidence>
<organism evidence="2 3">
    <name type="scientific">Eumeta variegata</name>
    <name type="common">Bagworm moth</name>
    <name type="synonym">Eumeta japonica</name>
    <dbReference type="NCBI Taxonomy" id="151549"/>
    <lineage>
        <taxon>Eukaryota</taxon>
        <taxon>Metazoa</taxon>
        <taxon>Ecdysozoa</taxon>
        <taxon>Arthropoda</taxon>
        <taxon>Hexapoda</taxon>
        <taxon>Insecta</taxon>
        <taxon>Pterygota</taxon>
        <taxon>Neoptera</taxon>
        <taxon>Endopterygota</taxon>
        <taxon>Lepidoptera</taxon>
        <taxon>Glossata</taxon>
        <taxon>Ditrysia</taxon>
        <taxon>Tineoidea</taxon>
        <taxon>Psychidae</taxon>
        <taxon>Oiketicinae</taxon>
        <taxon>Eumeta</taxon>
    </lineage>
</organism>
<dbReference type="AlphaFoldDB" id="A0A4C1XFM8"/>
<dbReference type="EMBL" id="BGZK01000802">
    <property type="protein sequence ID" value="GBP61057.1"/>
    <property type="molecule type" value="Genomic_DNA"/>
</dbReference>
<protein>
    <submittedName>
        <fullName evidence="2">Uncharacterized protein</fullName>
    </submittedName>
</protein>
<reference evidence="2 3" key="1">
    <citation type="journal article" date="2019" name="Commun. Biol.">
        <title>The bagworm genome reveals a unique fibroin gene that provides high tensile strength.</title>
        <authorList>
            <person name="Kono N."/>
            <person name="Nakamura H."/>
            <person name="Ohtoshi R."/>
            <person name="Tomita M."/>
            <person name="Numata K."/>
            <person name="Arakawa K."/>
        </authorList>
    </citation>
    <scope>NUCLEOTIDE SEQUENCE [LARGE SCALE GENOMIC DNA]</scope>
</reference>
<proteinExistence type="predicted"/>